<proteinExistence type="predicted"/>
<evidence type="ECO:0000259" key="2">
    <source>
        <dbReference type="Pfam" id="PF00144"/>
    </source>
</evidence>
<dbReference type="OrthoDB" id="9814204at2"/>
<feature type="domain" description="Beta-lactamase-related" evidence="2">
    <location>
        <begin position="75"/>
        <end position="370"/>
    </location>
</feature>
<dbReference type="Gene3D" id="3.40.710.10">
    <property type="entry name" value="DD-peptidase/beta-lactamase superfamily"/>
    <property type="match status" value="1"/>
</dbReference>
<dbReference type="InterPro" id="IPR012338">
    <property type="entry name" value="Beta-lactam/transpept-like"/>
</dbReference>
<evidence type="ECO:0000313" key="4">
    <source>
        <dbReference type="Proteomes" id="UP000059113"/>
    </source>
</evidence>
<keyword evidence="1" id="KW-0732">Signal</keyword>
<dbReference type="RefSeq" id="WP_048884635.1">
    <property type="nucleotide sequence ID" value="NZ_CP011310.1"/>
</dbReference>
<dbReference type="SUPFAM" id="SSF56601">
    <property type="entry name" value="beta-lactamase/transpeptidase-like"/>
    <property type="match status" value="1"/>
</dbReference>
<evidence type="ECO:0000313" key="3">
    <source>
        <dbReference type="EMBL" id="AKQ41141.1"/>
    </source>
</evidence>
<organism evidence="3 4">
    <name type="scientific">Aurantiacibacter atlanticus</name>
    <dbReference type="NCBI Taxonomy" id="1648404"/>
    <lineage>
        <taxon>Bacteria</taxon>
        <taxon>Pseudomonadati</taxon>
        <taxon>Pseudomonadota</taxon>
        <taxon>Alphaproteobacteria</taxon>
        <taxon>Sphingomonadales</taxon>
        <taxon>Erythrobacteraceae</taxon>
        <taxon>Aurantiacibacter</taxon>
    </lineage>
</organism>
<dbReference type="InterPro" id="IPR050789">
    <property type="entry name" value="Diverse_Enzym_Activities"/>
</dbReference>
<dbReference type="KEGG" id="ery:CP97_02385"/>
<dbReference type="EMBL" id="CP011310">
    <property type="protein sequence ID" value="AKQ41141.1"/>
    <property type="molecule type" value="Genomic_DNA"/>
</dbReference>
<feature type="chain" id="PRO_5005210721" evidence="1">
    <location>
        <begin position="20"/>
        <end position="381"/>
    </location>
</feature>
<dbReference type="Pfam" id="PF00144">
    <property type="entry name" value="Beta-lactamase"/>
    <property type="match status" value="1"/>
</dbReference>
<accession>A0A0H4VE60</accession>
<evidence type="ECO:0000256" key="1">
    <source>
        <dbReference type="SAM" id="SignalP"/>
    </source>
</evidence>
<dbReference type="AlphaFoldDB" id="A0A0H4VE60"/>
<reference evidence="3 4" key="1">
    <citation type="journal article" date="2015" name="Int. J. Syst. Evol. Microbiol.">
        <title>Erythrobacter atlanticus sp. nov., a bacterium from ocean sediment able to degrade polycyclic aromatic hydrocarbons.</title>
        <authorList>
            <person name="Zhuang L."/>
            <person name="Liu Y."/>
            <person name="Wang L."/>
            <person name="Wang W."/>
            <person name="Shao Z."/>
        </authorList>
    </citation>
    <scope>NUCLEOTIDE SEQUENCE [LARGE SCALE GENOMIC DNA]</scope>
    <source>
        <strain evidence="4">s21-N3</strain>
    </source>
</reference>
<dbReference type="Proteomes" id="UP000059113">
    <property type="component" value="Chromosome"/>
</dbReference>
<sequence length="381" mass="41618">MPRRTPPSRLFAFTPIASALVLAISACSQDGPPPEPPIDPEVLETVVVEPGISREALARAVDDLFVLPGLGETRAVVIMHKGEIVAERYADGYDPDMRHVGWSMAKTVTGVIIGMMVADGRLRLNDPAPVPIWQRSGDPRGEITLRHLLQMRSGLQHDEMSEPVYNSAAVRMMYMDGRDDMAAWAQAQPLAHEPGSTFNYSTPTSVILADIATDLIAPEGTATQRQEAMSEFIDARLAVPLDMPSLVGEFDASGTLQGGSSVWATARDWARFGEFMRDGRSALGTQIVPRGWIDLMRTPSPAAPDYGAQLWLNRDSETRRDHLFAEQGPDTAFALVGHQGQYVIVSPQQRLTVVRLGKTDDSQRAALMDELAQIFALYPSG</sequence>
<dbReference type="PROSITE" id="PS51257">
    <property type="entry name" value="PROKAR_LIPOPROTEIN"/>
    <property type="match status" value="1"/>
</dbReference>
<reference evidence="4" key="2">
    <citation type="submission" date="2015-04" db="EMBL/GenBank/DDBJ databases">
        <title>The complete genome sequence of Erythrobacter sp. s21-N3.</title>
        <authorList>
            <person name="Zhuang L."/>
            <person name="Liu Y."/>
            <person name="Shao Z."/>
        </authorList>
    </citation>
    <scope>NUCLEOTIDE SEQUENCE [LARGE SCALE GENOMIC DNA]</scope>
    <source>
        <strain evidence="4">s21-N3</strain>
    </source>
</reference>
<dbReference type="PANTHER" id="PTHR43283:SF7">
    <property type="entry name" value="BETA-LACTAMASE-RELATED DOMAIN-CONTAINING PROTEIN"/>
    <property type="match status" value="1"/>
</dbReference>
<dbReference type="PATRIC" id="fig|1648404.4.peg.506"/>
<dbReference type="PANTHER" id="PTHR43283">
    <property type="entry name" value="BETA-LACTAMASE-RELATED"/>
    <property type="match status" value="1"/>
</dbReference>
<protein>
    <submittedName>
        <fullName evidence="3">Beta-lactamase</fullName>
    </submittedName>
</protein>
<gene>
    <name evidence="3" type="ORF">CP97_02385</name>
</gene>
<dbReference type="InterPro" id="IPR001466">
    <property type="entry name" value="Beta-lactam-related"/>
</dbReference>
<feature type="signal peptide" evidence="1">
    <location>
        <begin position="1"/>
        <end position="19"/>
    </location>
</feature>
<keyword evidence="4" id="KW-1185">Reference proteome</keyword>
<name>A0A0H4VE60_9SPHN</name>